<organism evidence="1">
    <name type="scientific">Siphoviridae sp. ctBLh2</name>
    <dbReference type="NCBI Taxonomy" id="2827803"/>
    <lineage>
        <taxon>Viruses</taxon>
        <taxon>Duplodnaviria</taxon>
        <taxon>Heunggongvirae</taxon>
        <taxon>Uroviricota</taxon>
        <taxon>Caudoviricetes</taxon>
    </lineage>
</organism>
<accession>A0A8S5S443</accession>
<proteinExistence type="predicted"/>
<protein>
    <submittedName>
        <fullName evidence="1">Uncharacterized protein</fullName>
    </submittedName>
</protein>
<evidence type="ECO:0000313" key="1">
    <source>
        <dbReference type="EMBL" id="DAF45482.1"/>
    </source>
</evidence>
<sequence>MHFRKIRSIFVSSNVGFPTLINLTNLTREVRTGRCRASFLYPTYRLRFPQPIHSARLSDRHSRKKHEKGIGIFNLFRYFCINWKIMNLNAEVL</sequence>
<dbReference type="EMBL" id="BK032514">
    <property type="protein sequence ID" value="DAF45482.1"/>
    <property type="molecule type" value="Genomic_DNA"/>
</dbReference>
<reference evidence="1" key="1">
    <citation type="journal article" date="2021" name="Proc. Natl. Acad. Sci. U.S.A.">
        <title>A Catalog of Tens of Thousands of Viruses from Human Metagenomes Reveals Hidden Associations with Chronic Diseases.</title>
        <authorList>
            <person name="Tisza M.J."/>
            <person name="Buck C.B."/>
        </authorList>
    </citation>
    <scope>NUCLEOTIDE SEQUENCE</scope>
    <source>
        <strain evidence="1">CtBLh2</strain>
    </source>
</reference>
<name>A0A8S5S443_9CAUD</name>